<feature type="region of interest" description="Disordered" evidence="2">
    <location>
        <begin position="212"/>
        <end position="360"/>
    </location>
</feature>
<feature type="compositionally biased region" description="Basic and acidic residues" evidence="2">
    <location>
        <begin position="315"/>
        <end position="360"/>
    </location>
</feature>
<evidence type="ECO:0000256" key="2">
    <source>
        <dbReference type="SAM" id="MobiDB-lite"/>
    </source>
</evidence>
<comment type="caution">
    <text evidence="3">The sequence shown here is derived from an EMBL/GenBank/DDBJ whole genome shotgun (WGS) entry which is preliminary data.</text>
</comment>
<feature type="compositionally biased region" description="Polar residues" evidence="2">
    <location>
        <begin position="450"/>
        <end position="465"/>
    </location>
</feature>
<evidence type="ECO:0000313" key="3">
    <source>
        <dbReference type="EMBL" id="KAK3332411.1"/>
    </source>
</evidence>
<reference evidence="3" key="1">
    <citation type="journal article" date="2023" name="Mol. Phylogenet. Evol.">
        <title>Genome-scale phylogeny and comparative genomics of the fungal order Sordariales.</title>
        <authorList>
            <person name="Hensen N."/>
            <person name="Bonometti L."/>
            <person name="Westerberg I."/>
            <person name="Brannstrom I.O."/>
            <person name="Guillou S."/>
            <person name="Cros-Aarteil S."/>
            <person name="Calhoun S."/>
            <person name="Haridas S."/>
            <person name="Kuo A."/>
            <person name="Mondo S."/>
            <person name="Pangilinan J."/>
            <person name="Riley R."/>
            <person name="LaButti K."/>
            <person name="Andreopoulos B."/>
            <person name="Lipzen A."/>
            <person name="Chen C."/>
            <person name="Yan M."/>
            <person name="Daum C."/>
            <person name="Ng V."/>
            <person name="Clum A."/>
            <person name="Steindorff A."/>
            <person name="Ohm R.A."/>
            <person name="Martin F."/>
            <person name="Silar P."/>
            <person name="Natvig D.O."/>
            <person name="Lalanne C."/>
            <person name="Gautier V."/>
            <person name="Ament-Velasquez S.L."/>
            <person name="Kruys A."/>
            <person name="Hutchinson M.I."/>
            <person name="Powell A.J."/>
            <person name="Barry K."/>
            <person name="Miller A.N."/>
            <person name="Grigoriev I.V."/>
            <person name="Debuchy R."/>
            <person name="Gladieux P."/>
            <person name="Hiltunen Thoren M."/>
            <person name="Johannesson H."/>
        </authorList>
    </citation>
    <scope>NUCLEOTIDE SEQUENCE</scope>
    <source>
        <strain evidence="3">SMH4131-1</strain>
    </source>
</reference>
<proteinExistence type="predicted"/>
<keyword evidence="4" id="KW-1185">Reference proteome</keyword>
<protein>
    <submittedName>
        <fullName evidence="3">Uncharacterized protein</fullName>
    </submittedName>
</protein>
<feature type="compositionally biased region" description="Basic and acidic residues" evidence="2">
    <location>
        <begin position="277"/>
        <end position="306"/>
    </location>
</feature>
<feature type="region of interest" description="Disordered" evidence="2">
    <location>
        <begin position="380"/>
        <end position="642"/>
    </location>
</feature>
<organism evidence="3 4">
    <name type="scientific">Cercophora scortea</name>
    <dbReference type="NCBI Taxonomy" id="314031"/>
    <lineage>
        <taxon>Eukaryota</taxon>
        <taxon>Fungi</taxon>
        <taxon>Dikarya</taxon>
        <taxon>Ascomycota</taxon>
        <taxon>Pezizomycotina</taxon>
        <taxon>Sordariomycetes</taxon>
        <taxon>Sordariomycetidae</taxon>
        <taxon>Sordariales</taxon>
        <taxon>Lasiosphaeriaceae</taxon>
        <taxon>Cercophora</taxon>
    </lineage>
</organism>
<dbReference type="EMBL" id="JAUEPO010000002">
    <property type="protein sequence ID" value="KAK3332411.1"/>
    <property type="molecule type" value="Genomic_DNA"/>
</dbReference>
<feature type="coiled-coil region" evidence="1">
    <location>
        <begin position="74"/>
        <end position="122"/>
    </location>
</feature>
<evidence type="ECO:0000256" key="1">
    <source>
        <dbReference type="SAM" id="Coils"/>
    </source>
</evidence>
<dbReference type="Proteomes" id="UP001286456">
    <property type="component" value="Unassembled WGS sequence"/>
</dbReference>
<gene>
    <name evidence="3" type="ORF">B0T19DRAFT_415567</name>
</gene>
<reference evidence="3" key="2">
    <citation type="submission" date="2023-06" db="EMBL/GenBank/DDBJ databases">
        <authorList>
            <consortium name="Lawrence Berkeley National Laboratory"/>
            <person name="Haridas S."/>
            <person name="Hensen N."/>
            <person name="Bonometti L."/>
            <person name="Westerberg I."/>
            <person name="Brannstrom I.O."/>
            <person name="Guillou S."/>
            <person name="Cros-Aarteil S."/>
            <person name="Calhoun S."/>
            <person name="Kuo A."/>
            <person name="Mondo S."/>
            <person name="Pangilinan J."/>
            <person name="Riley R."/>
            <person name="Labutti K."/>
            <person name="Andreopoulos B."/>
            <person name="Lipzen A."/>
            <person name="Chen C."/>
            <person name="Yanf M."/>
            <person name="Daum C."/>
            <person name="Ng V."/>
            <person name="Clum A."/>
            <person name="Steindorff A."/>
            <person name="Ohm R."/>
            <person name="Martin F."/>
            <person name="Silar P."/>
            <person name="Natvig D."/>
            <person name="Lalanne C."/>
            <person name="Gautier V."/>
            <person name="Ament-Velasquez S.L."/>
            <person name="Kruys A."/>
            <person name="Hutchinson M.I."/>
            <person name="Powell A.J."/>
            <person name="Barry K."/>
            <person name="Miller A.N."/>
            <person name="Grigoriev I.V."/>
            <person name="Debuchy R."/>
            <person name="Gladieux P."/>
            <person name="Thoren M.H."/>
            <person name="Johannesson H."/>
        </authorList>
    </citation>
    <scope>NUCLEOTIDE SEQUENCE</scope>
    <source>
        <strain evidence="3">SMH4131-1</strain>
    </source>
</reference>
<feature type="compositionally biased region" description="Acidic residues" evidence="2">
    <location>
        <begin position="567"/>
        <end position="576"/>
    </location>
</feature>
<sequence>MAPPSKRASLCVNMGSEQRTESIHDLDMKYQHSTHRSDLLAKDEEARRMKLRSMLIRDENLALKEQLVQKDSRIKTLIDQVDDVRAQLDSVQQKSARQEKLMQTQAREISNLKEELSALSSVTQDSGKILSEKLALSREVAVLKPEIDHLRSQLAHQKDVLAEKLALERQLNAIEVELANEKRAAQKAAQKQEQEGKEEAELQKQLGDLEKQHAKEKKAAQKGLEAQEAKTNKMEEELQSLREQLAASEKSLTAEKRKVAQATESQHNASEVEEELEQLRHALAEAEKALAAEKRNAERKAAKQDSKSASAADAELDRLRETLAEQEKALKEEKKEKDRLLKENGRIEAEAEARQEGFNEKLAKSKAKLREVQQELKQAQADLEQAREHSVTIPAVRTTTVPVKKAAAKGPTKKKRSAEEALEDVLHTPSNTDDRPKRPLKKRGFESTVGEKSTFSITPFLNKTINLADGSPKSGAKSGGDDPTRALPLFQFRGAEDATTTATADVDGDSPTAKPQAAGSTSKPSKANEKKPRGRPKAAPLAESSVKKNLAARGHKTARAETTLESLAEEEPEEEVVNPGQENQSMGGAEPTRTVELTTKTSEPQTNGASAINLEPEPKKKKRKLLGSSNKPTIFEEDEGERVTVAAKRPPKAGLNAARGVGRVAVLGGAKSAFGASFSPLKRDRRGVNASFLA</sequence>
<dbReference type="AlphaFoldDB" id="A0AAE0IW62"/>
<name>A0AAE0IW62_9PEZI</name>
<accession>A0AAE0IW62</accession>
<feature type="compositionally biased region" description="Basic and acidic residues" evidence="2">
    <location>
        <begin position="212"/>
        <end position="240"/>
    </location>
</feature>
<keyword evidence="1" id="KW-0175">Coiled coil</keyword>
<evidence type="ECO:0000313" key="4">
    <source>
        <dbReference type="Proteomes" id="UP001286456"/>
    </source>
</evidence>
<feature type="compositionally biased region" description="Polar residues" evidence="2">
    <location>
        <begin position="595"/>
        <end position="610"/>
    </location>
</feature>
<feature type="compositionally biased region" description="Low complexity" evidence="2">
    <location>
        <begin position="394"/>
        <end position="410"/>
    </location>
</feature>